<accession>A0A974SSK7</accession>
<gene>
    <name evidence="1" type="ORF">IWH25_01795</name>
</gene>
<evidence type="ECO:0008006" key="3">
    <source>
        <dbReference type="Google" id="ProtNLM"/>
    </source>
</evidence>
<proteinExistence type="predicted"/>
<dbReference type="Proteomes" id="UP000663444">
    <property type="component" value="Chromosome"/>
</dbReference>
<keyword evidence="2" id="KW-1185">Reference proteome</keyword>
<dbReference type="PANTHER" id="PTHR38134">
    <property type="entry name" value="SLR1395 PROTEIN"/>
    <property type="match status" value="1"/>
</dbReference>
<dbReference type="Gene3D" id="3.40.50.2000">
    <property type="entry name" value="Glycogen Phosphorylase B"/>
    <property type="match status" value="1"/>
</dbReference>
<dbReference type="KEGG" id="ares:IWH25_01795"/>
<evidence type="ECO:0000313" key="2">
    <source>
        <dbReference type="Proteomes" id="UP000663444"/>
    </source>
</evidence>
<dbReference type="InterPro" id="IPR053205">
    <property type="entry name" value="GHMP_kinase_L-arabinokinase"/>
</dbReference>
<protein>
    <recommendedName>
        <fullName evidence="3">Glycosyltransferase</fullName>
    </recommendedName>
</protein>
<dbReference type="SUPFAM" id="SSF53756">
    <property type="entry name" value="UDP-Glycosyltransferase/glycogen phosphorylase"/>
    <property type="match status" value="1"/>
</dbReference>
<name>A0A974SSK7_9RHOO</name>
<dbReference type="AlphaFoldDB" id="A0A974SSK7"/>
<reference evidence="1" key="1">
    <citation type="submission" date="2020-11" db="EMBL/GenBank/DDBJ databases">
        <title>Azospira restricta DSM 18626 genome sequence.</title>
        <authorList>
            <person name="Moe W.M."/>
        </authorList>
    </citation>
    <scope>NUCLEOTIDE SEQUENCE</scope>
    <source>
        <strain evidence="1">DSM 18626</strain>
    </source>
</reference>
<organism evidence="1 2">
    <name type="scientific">Azospira restricta</name>
    <dbReference type="NCBI Taxonomy" id="404405"/>
    <lineage>
        <taxon>Bacteria</taxon>
        <taxon>Pseudomonadati</taxon>
        <taxon>Pseudomonadota</taxon>
        <taxon>Betaproteobacteria</taxon>
        <taxon>Rhodocyclales</taxon>
        <taxon>Rhodocyclaceae</taxon>
        <taxon>Azospira</taxon>
    </lineage>
</organism>
<evidence type="ECO:0000313" key="1">
    <source>
        <dbReference type="EMBL" id="QRJ65597.1"/>
    </source>
</evidence>
<sequence>MSRVPHVFVDISAHGLGHLAQTAPVLDALAARSPSLRLTIRSGLAEDRLRLRIAQPFTHLPASSDVSFLMHDATRVDRERSAAAYRAAHADWPAQVAAEADFLTALAPDLVLANVSALPLAGARAAGIPAAALCSLNWADQFAFLFAGEDWAASIHAQLHAAYAGAEVFLRCLPATAMPTLPRVVDLPPIARVGRAEHAALAAAIGAGDERLVLVGMGGIGFDLPLAQWPQTPGIRWLVRGAPAGRRPDVTDYGALGWHFSDLLASVDAVVTKPGYGMFVEAAAAGTPLLYLRRDDWPEQDALIDWLAAEAVCAELAADDFSSGGFVRQLAALWRQPRRRVAADGAAEAARQLLALLADDGAAPREKFRAGS</sequence>
<dbReference type="PANTHER" id="PTHR38134:SF2">
    <property type="entry name" value="GALACTOKINASE"/>
    <property type="match status" value="1"/>
</dbReference>
<dbReference type="EMBL" id="CP064781">
    <property type="protein sequence ID" value="QRJ65597.1"/>
    <property type="molecule type" value="Genomic_DNA"/>
</dbReference>